<name>A0ABW4FV61_9PSEU</name>
<feature type="domain" description="Metallo-beta-lactamase" evidence="1">
    <location>
        <begin position="23"/>
        <end position="216"/>
    </location>
</feature>
<organism evidence="2 3">
    <name type="scientific">Pseudonocardia aurantiaca</name>
    <dbReference type="NCBI Taxonomy" id="75290"/>
    <lineage>
        <taxon>Bacteria</taxon>
        <taxon>Bacillati</taxon>
        <taxon>Actinomycetota</taxon>
        <taxon>Actinomycetes</taxon>
        <taxon>Pseudonocardiales</taxon>
        <taxon>Pseudonocardiaceae</taxon>
        <taxon>Pseudonocardia</taxon>
    </lineage>
</organism>
<reference evidence="3" key="1">
    <citation type="journal article" date="2019" name="Int. J. Syst. Evol. Microbiol.">
        <title>The Global Catalogue of Microorganisms (GCM) 10K type strain sequencing project: providing services to taxonomists for standard genome sequencing and annotation.</title>
        <authorList>
            <consortium name="The Broad Institute Genomics Platform"/>
            <consortium name="The Broad Institute Genome Sequencing Center for Infectious Disease"/>
            <person name="Wu L."/>
            <person name="Ma J."/>
        </authorList>
    </citation>
    <scope>NUCLEOTIDE SEQUENCE [LARGE SCALE GENOMIC DNA]</scope>
    <source>
        <strain evidence="3">JCM 12165</strain>
    </source>
</reference>
<dbReference type="PANTHER" id="PTHR42951">
    <property type="entry name" value="METALLO-BETA-LACTAMASE DOMAIN-CONTAINING"/>
    <property type="match status" value="1"/>
</dbReference>
<protein>
    <submittedName>
        <fullName evidence="2">MBL fold metallo-hydrolase</fullName>
    </submittedName>
</protein>
<evidence type="ECO:0000313" key="3">
    <source>
        <dbReference type="Proteomes" id="UP001597145"/>
    </source>
</evidence>
<dbReference type="InterPro" id="IPR036866">
    <property type="entry name" value="RibonucZ/Hydroxyglut_hydro"/>
</dbReference>
<evidence type="ECO:0000259" key="1">
    <source>
        <dbReference type="SMART" id="SM00849"/>
    </source>
</evidence>
<dbReference type="InterPro" id="IPR001279">
    <property type="entry name" value="Metallo-B-lactamas"/>
</dbReference>
<dbReference type="RefSeq" id="WP_343984085.1">
    <property type="nucleotide sequence ID" value="NZ_BAAAJG010000017.1"/>
</dbReference>
<dbReference type="Proteomes" id="UP001597145">
    <property type="component" value="Unassembled WGS sequence"/>
</dbReference>
<sequence length="242" mass="25220">MAPPRAVALAPGVFRIPTIGSWGTNSFAFVDDDGSVTLVDTGLKSAPPRIVAGLKAIGKHPSDVQRIVLTHAHPDHAGGAADMAGKTGAPVAVHEDDAGFVETGTAPPTDTSSLAGKFFARLPSGGFPAVAVAERLTDGQMLDVAGGLRVVATPGHSPGHISLLHERTATLITGDAIFNVLGVRYSPRPLCTDFRLTRRTAHVLGDLEYEGVGFTHGPEILDGGRTAVRRFLAKAVDRKTPE</sequence>
<comment type="caution">
    <text evidence="2">The sequence shown here is derived from an EMBL/GenBank/DDBJ whole genome shotgun (WGS) entry which is preliminary data.</text>
</comment>
<gene>
    <name evidence="2" type="ORF">ACFSCY_33895</name>
</gene>
<keyword evidence="3" id="KW-1185">Reference proteome</keyword>
<dbReference type="InterPro" id="IPR050855">
    <property type="entry name" value="NDM-1-like"/>
</dbReference>
<dbReference type="CDD" id="cd07721">
    <property type="entry name" value="yflN-like_MBL-fold"/>
    <property type="match status" value="1"/>
</dbReference>
<proteinExistence type="predicted"/>
<dbReference type="SUPFAM" id="SSF56281">
    <property type="entry name" value="Metallo-hydrolase/oxidoreductase"/>
    <property type="match status" value="1"/>
</dbReference>
<dbReference type="Pfam" id="PF00753">
    <property type="entry name" value="Lactamase_B"/>
    <property type="match status" value="1"/>
</dbReference>
<dbReference type="PANTHER" id="PTHR42951:SF17">
    <property type="entry name" value="METALLO-BETA-LACTAMASE DOMAIN-CONTAINING PROTEIN"/>
    <property type="match status" value="1"/>
</dbReference>
<accession>A0ABW4FV61</accession>
<dbReference type="EMBL" id="JBHUCP010000034">
    <property type="protein sequence ID" value="MFD1534424.1"/>
    <property type="molecule type" value="Genomic_DNA"/>
</dbReference>
<dbReference type="SMART" id="SM00849">
    <property type="entry name" value="Lactamase_B"/>
    <property type="match status" value="1"/>
</dbReference>
<evidence type="ECO:0000313" key="2">
    <source>
        <dbReference type="EMBL" id="MFD1534424.1"/>
    </source>
</evidence>
<dbReference type="Gene3D" id="3.60.15.10">
    <property type="entry name" value="Ribonuclease Z/Hydroxyacylglutathione hydrolase-like"/>
    <property type="match status" value="1"/>
</dbReference>